<feature type="domain" description="Polypeptide-transport-associated ShlB-type" evidence="7">
    <location>
        <begin position="95"/>
        <end position="169"/>
    </location>
</feature>
<organism evidence="8 9">
    <name type="scientific">Paraburkholderia phenoliruptrix</name>
    <dbReference type="NCBI Taxonomy" id="252970"/>
    <lineage>
        <taxon>Bacteria</taxon>
        <taxon>Pseudomonadati</taxon>
        <taxon>Pseudomonadota</taxon>
        <taxon>Betaproteobacteria</taxon>
        <taxon>Burkholderiales</taxon>
        <taxon>Burkholderiaceae</taxon>
        <taxon>Paraburkholderia</taxon>
    </lineage>
</organism>
<evidence type="ECO:0000256" key="3">
    <source>
        <dbReference type="ARBA" id="ARBA00023237"/>
    </source>
</evidence>
<dbReference type="AlphaFoldDB" id="A0A6J5C317"/>
<dbReference type="Gene3D" id="3.10.20.310">
    <property type="entry name" value="membrane protein fhac"/>
    <property type="match status" value="1"/>
</dbReference>
<dbReference type="Gene3D" id="2.40.160.50">
    <property type="entry name" value="membrane protein fhac: a member of the omp85/tpsb transporter family"/>
    <property type="match status" value="1"/>
</dbReference>
<proteinExistence type="predicted"/>
<keyword evidence="3" id="KW-0998">Cell outer membrane</keyword>
<dbReference type="PANTHER" id="PTHR34597:SF6">
    <property type="entry name" value="BLR6126 PROTEIN"/>
    <property type="match status" value="1"/>
</dbReference>
<feature type="chain" id="PRO_5026971639" description="Heme/hemopexin transporter protein HuxB" evidence="5">
    <location>
        <begin position="28"/>
        <end position="588"/>
    </location>
</feature>
<dbReference type="InterPro" id="IPR005565">
    <property type="entry name" value="Hemolysn_activator_HlyB_C"/>
</dbReference>
<feature type="compositionally biased region" description="Polar residues" evidence="4">
    <location>
        <begin position="40"/>
        <end position="51"/>
    </location>
</feature>
<dbReference type="Pfam" id="PF08479">
    <property type="entry name" value="POTRA_2"/>
    <property type="match status" value="1"/>
</dbReference>
<dbReference type="GO" id="GO:0098046">
    <property type="term" value="C:type V protein secretion system complex"/>
    <property type="evidence" value="ECO:0007669"/>
    <property type="project" value="TreeGrafter"/>
</dbReference>
<feature type="region of interest" description="Disordered" evidence="4">
    <location>
        <begin position="29"/>
        <end position="68"/>
    </location>
</feature>
<feature type="domain" description="Haemolysin activator HlyB C-terminal" evidence="6">
    <location>
        <begin position="357"/>
        <end position="548"/>
    </location>
</feature>
<keyword evidence="5" id="KW-0732">Signal</keyword>
<dbReference type="Pfam" id="PF03865">
    <property type="entry name" value="ShlB"/>
    <property type="match status" value="1"/>
</dbReference>
<dbReference type="InterPro" id="IPR051544">
    <property type="entry name" value="TPS_OM_transporter"/>
</dbReference>
<dbReference type="InterPro" id="IPR013686">
    <property type="entry name" value="Polypept-transport_assoc_ShlB"/>
</dbReference>
<keyword evidence="2" id="KW-0812">Transmembrane</keyword>
<feature type="signal peptide" evidence="5">
    <location>
        <begin position="1"/>
        <end position="27"/>
    </location>
</feature>
<evidence type="ECO:0008006" key="10">
    <source>
        <dbReference type="Google" id="ProtNLM"/>
    </source>
</evidence>
<dbReference type="RefSeq" id="WP_035478583.1">
    <property type="nucleotide sequence ID" value="NZ_CADFGL010000009.1"/>
</dbReference>
<gene>
    <name evidence="8" type="ORF">LMG22037_04955</name>
</gene>
<dbReference type="PANTHER" id="PTHR34597">
    <property type="entry name" value="SLR1661 PROTEIN"/>
    <property type="match status" value="1"/>
</dbReference>
<keyword evidence="1" id="KW-1134">Transmembrane beta strand</keyword>
<sequence length="588" mass="62291">MKLGYGSTWTFVLAAFVASAIEAPAHAQSRPPAVAGGNPLSGNPLSGNPLSGNPLGGTPLDSLPQIKAPDKGPNVTVQVAPQAPQLQELLARHLTPSRVQVEGVKSLPFDEVAQRFTPLVGKDTTIGDLIEVANGVTKLYQERGFALSFAFIPAQTFDGGVVRVTVVEGYVSAVKVTGKAGAAEDKIRAIADHITADRPLRRATFERYINVLGLLPGVKVAANVPPPQNTDGATTLELNVERKPFDVSTGIDFNHPGVQGLLTATENGLTALGEQLSISALLPKGRDNVTYLAAHATVPIGSNGLISKLDASHYRGNPVNNPGLPSYVERTVINDKIGGSLAYPILLSNTQSVIGTASVYASHDEDRYHNQPTGAQIGLRSQVRVMQLQADYTSVQTGQVRRASLHVAKAFDILGASKSGDSNVPGASVNNPASINFVRTGASFSQTNEWPFKIGTAISLTGQYSPVSLPTSEQIAFGAQRFAQGYQPGEASGDSGWGAMFEINRVFTPGFTYLRTFTPYISFDMARVYLHAGTPSPSRLASIAFGFRISDAKYYSLDLSVAKAVGDAPVESASRSPRINATFSYQLN</sequence>
<reference evidence="8 9" key="1">
    <citation type="submission" date="2020-04" db="EMBL/GenBank/DDBJ databases">
        <authorList>
            <person name="De Canck E."/>
        </authorList>
    </citation>
    <scope>NUCLEOTIDE SEQUENCE [LARGE SCALE GENOMIC DNA]</scope>
    <source>
        <strain evidence="8 9">LMG 22037</strain>
    </source>
</reference>
<name>A0A6J5C317_9BURK</name>
<dbReference type="EMBL" id="CADIKB010000031">
    <property type="protein sequence ID" value="CAB3723307.1"/>
    <property type="molecule type" value="Genomic_DNA"/>
</dbReference>
<evidence type="ECO:0000313" key="9">
    <source>
        <dbReference type="Proteomes" id="UP000494249"/>
    </source>
</evidence>
<accession>A0A6J5C317</accession>
<keyword evidence="1" id="KW-0472">Membrane</keyword>
<protein>
    <recommendedName>
        <fullName evidence="10">Heme/hemopexin transporter protein HuxB</fullName>
    </recommendedName>
</protein>
<evidence type="ECO:0000256" key="4">
    <source>
        <dbReference type="SAM" id="MobiDB-lite"/>
    </source>
</evidence>
<dbReference type="Proteomes" id="UP000494249">
    <property type="component" value="Unassembled WGS sequence"/>
</dbReference>
<evidence type="ECO:0000259" key="7">
    <source>
        <dbReference type="Pfam" id="PF08479"/>
    </source>
</evidence>
<evidence type="ECO:0000313" key="8">
    <source>
        <dbReference type="EMBL" id="CAB3723307.1"/>
    </source>
</evidence>
<evidence type="ECO:0000256" key="1">
    <source>
        <dbReference type="ARBA" id="ARBA00022452"/>
    </source>
</evidence>
<dbReference type="GO" id="GO:0046819">
    <property type="term" value="P:protein secretion by the type V secretion system"/>
    <property type="evidence" value="ECO:0007669"/>
    <property type="project" value="TreeGrafter"/>
</dbReference>
<evidence type="ECO:0000259" key="6">
    <source>
        <dbReference type="Pfam" id="PF03865"/>
    </source>
</evidence>
<evidence type="ECO:0000256" key="5">
    <source>
        <dbReference type="SAM" id="SignalP"/>
    </source>
</evidence>
<evidence type="ECO:0000256" key="2">
    <source>
        <dbReference type="ARBA" id="ARBA00022692"/>
    </source>
</evidence>
<dbReference type="GO" id="GO:0008320">
    <property type="term" value="F:protein transmembrane transporter activity"/>
    <property type="evidence" value="ECO:0007669"/>
    <property type="project" value="TreeGrafter"/>
</dbReference>